<keyword evidence="5" id="KW-1185">Reference proteome</keyword>
<dbReference type="Gene3D" id="3.40.109.10">
    <property type="entry name" value="NADH Oxidase"/>
    <property type="match status" value="1"/>
</dbReference>
<dbReference type="GO" id="GO:0016491">
    <property type="term" value="F:oxidoreductase activity"/>
    <property type="evidence" value="ECO:0007669"/>
    <property type="project" value="UniProtKB-KW"/>
</dbReference>
<dbReference type="OrthoDB" id="9809288at2"/>
<evidence type="ECO:0000256" key="1">
    <source>
        <dbReference type="ARBA" id="ARBA00007118"/>
    </source>
</evidence>
<evidence type="ECO:0000256" key="2">
    <source>
        <dbReference type="ARBA" id="ARBA00023002"/>
    </source>
</evidence>
<accession>A0A137RJA7</accession>
<organism evidence="4 5">
    <name type="scientific">Aequorivita aquimaris</name>
    <dbReference type="NCBI Taxonomy" id="1548749"/>
    <lineage>
        <taxon>Bacteria</taxon>
        <taxon>Pseudomonadati</taxon>
        <taxon>Bacteroidota</taxon>
        <taxon>Flavobacteriia</taxon>
        <taxon>Flavobacteriales</taxon>
        <taxon>Flavobacteriaceae</taxon>
        <taxon>Aequorivita</taxon>
    </lineage>
</organism>
<dbReference type="InterPro" id="IPR000415">
    <property type="entry name" value="Nitroreductase-like"/>
</dbReference>
<reference evidence="5" key="1">
    <citation type="submission" date="2014-10" db="EMBL/GenBank/DDBJ databases">
        <title>Genome sequencing of Vitellibacter sp. D-24.</title>
        <authorList>
            <person name="Thevarajoo S."/>
            <person name="Selvaratnam C."/>
            <person name="Goh K.M."/>
            <person name="Chong C.S."/>
        </authorList>
    </citation>
    <scope>NUCLEOTIDE SEQUENCE [LARGE SCALE GENOMIC DNA]</scope>
    <source>
        <strain evidence="5">D-24</strain>
    </source>
</reference>
<comment type="caution">
    <text evidence="4">The sequence shown here is derived from an EMBL/GenBank/DDBJ whole genome shotgun (WGS) entry which is preliminary data.</text>
</comment>
<dbReference type="CDD" id="cd02138">
    <property type="entry name" value="TdsD-like"/>
    <property type="match status" value="1"/>
</dbReference>
<dbReference type="Proteomes" id="UP000070138">
    <property type="component" value="Unassembled WGS sequence"/>
</dbReference>
<protein>
    <submittedName>
        <fullName evidence="4">Nitroreductase</fullName>
    </submittedName>
</protein>
<sequence length="207" mass="23829">MEKVVTVNKITPLDYPVLDSIKNRWSPRMFSTKPITDAEVKKLLEAGRWAPSASNIQPWRVIWGIKGTNMYDRIFDCLDEFNQSWAGNSQVLWINAFKKTMEKSDKENFHALHDLGLFMGNVIHQANSMGIAVHQMAGVQFKKAQKEFNFTDDYHVATAVAFGYFGGDPDGLPDDLKKKELKEMRQRKEQDEFAFNGNFQNKNQFLT</sequence>
<dbReference type="PANTHER" id="PTHR43673">
    <property type="entry name" value="NAD(P)H NITROREDUCTASE YDGI-RELATED"/>
    <property type="match status" value="1"/>
</dbReference>
<dbReference type="PANTHER" id="PTHR43673:SF10">
    <property type="entry name" value="NADH DEHYDROGENASE_NAD(P)H NITROREDUCTASE XCC3605-RELATED"/>
    <property type="match status" value="1"/>
</dbReference>
<name>A0A137RJA7_9FLAO</name>
<dbReference type="AlphaFoldDB" id="A0A137RJA7"/>
<dbReference type="InterPro" id="IPR029479">
    <property type="entry name" value="Nitroreductase"/>
</dbReference>
<evidence type="ECO:0000259" key="3">
    <source>
        <dbReference type="Pfam" id="PF00881"/>
    </source>
</evidence>
<dbReference type="EMBL" id="JRWG01000003">
    <property type="protein sequence ID" value="KXO00261.1"/>
    <property type="molecule type" value="Genomic_DNA"/>
</dbReference>
<feature type="domain" description="Nitroreductase" evidence="3">
    <location>
        <begin position="21"/>
        <end position="63"/>
    </location>
</feature>
<reference evidence="4 5" key="2">
    <citation type="journal article" date="2016" name="Int. J. Syst. Evol. Microbiol.">
        <title>Vitellibacter aquimaris sp. nov., a marine bacterium isolated from seawater.</title>
        <authorList>
            <person name="Thevarajoo S."/>
            <person name="Selvaratnam C."/>
            <person name="Goh K.M."/>
            <person name="Hong K.W."/>
            <person name="Chan X.Y."/>
            <person name="Chan K.G."/>
            <person name="Chong C.S."/>
        </authorList>
    </citation>
    <scope>NUCLEOTIDE SEQUENCE [LARGE SCALE GENOMIC DNA]</scope>
    <source>
        <strain evidence="4 5">D-24</strain>
    </source>
</reference>
<evidence type="ECO:0000313" key="5">
    <source>
        <dbReference type="Proteomes" id="UP000070138"/>
    </source>
</evidence>
<dbReference type="SUPFAM" id="SSF55469">
    <property type="entry name" value="FMN-dependent nitroreductase-like"/>
    <property type="match status" value="1"/>
</dbReference>
<keyword evidence="2" id="KW-0560">Oxidoreductase</keyword>
<proteinExistence type="inferred from homology"/>
<dbReference type="PATRIC" id="fig|1548749.3.peg.1549"/>
<dbReference type="Pfam" id="PF00881">
    <property type="entry name" value="Nitroreductase"/>
    <property type="match status" value="1"/>
</dbReference>
<gene>
    <name evidence="4" type="ORF">LS48_07330</name>
</gene>
<dbReference type="STRING" id="1548749.LS48_07330"/>
<evidence type="ECO:0000313" key="4">
    <source>
        <dbReference type="EMBL" id="KXO00261.1"/>
    </source>
</evidence>
<comment type="similarity">
    <text evidence="1">Belongs to the nitroreductase family.</text>
</comment>
<dbReference type="RefSeq" id="WP_062621480.1">
    <property type="nucleotide sequence ID" value="NZ_JRWG01000003.1"/>
</dbReference>